<gene>
    <name evidence="1" type="ORF">DPMN_054597</name>
</gene>
<reference evidence="1" key="2">
    <citation type="submission" date="2020-11" db="EMBL/GenBank/DDBJ databases">
        <authorList>
            <person name="McCartney M.A."/>
            <person name="Auch B."/>
            <person name="Kono T."/>
            <person name="Mallez S."/>
            <person name="Becker A."/>
            <person name="Gohl D.M."/>
            <person name="Silverstein K.A.T."/>
            <person name="Koren S."/>
            <person name="Bechman K.B."/>
            <person name="Herman A."/>
            <person name="Abrahante J.E."/>
            <person name="Garbe J."/>
        </authorList>
    </citation>
    <scope>NUCLEOTIDE SEQUENCE</scope>
    <source>
        <strain evidence="1">Duluth1</strain>
        <tissue evidence="1">Whole animal</tissue>
    </source>
</reference>
<organism evidence="1 2">
    <name type="scientific">Dreissena polymorpha</name>
    <name type="common">Zebra mussel</name>
    <name type="synonym">Mytilus polymorpha</name>
    <dbReference type="NCBI Taxonomy" id="45954"/>
    <lineage>
        <taxon>Eukaryota</taxon>
        <taxon>Metazoa</taxon>
        <taxon>Spiralia</taxon>
        <taxon>Lophotrochozoa</taxon>
        <taxon>Mollusca</taxon>
        <taxon>Bivalvia</taxon>
        <taxon>Autobranchia</taxon>
        <taxon>Heteroconchia</taxon>
        <taxon>Euheterodonta</taxon>
        <taxon>Imparidentia</taxon>
        <taxon>Neoheterodontei</taxon>
        <taxon>Myida</taxon>
        <taxon>Dreissenoidea</taxon>
        <taxon>Dreissenidae</taxon>
        <taxon>Dreissena</taxon>
    </lineage>
</organism>
<accession>A0A9D4HT80</accession>
<name>A0A9D4HT80_DREPO</name>
<protein>
    <submittedName>
        <fullName evidence="1">Uncharacterized protein</fullName>
    </submittedName>
</protein>
<reference evidence="1" key="1">
    <citation type="journal article" date="2019" name="bioRxiv">
        <title>The Genome of the Zebra Mussel, Dreissena polymorpha: A Resource for Invasive Species Research.</title>
        <authorList>
            <person name="McCartney M.A."/>
            <person name="Auch B."/>
            <person name="Kono T."/>
            <person name="Mallez S."/>
            <person name="Zhang Y."/>
            <person name="Obille A."/>
            <person name="Becker A."/>
            <person name="Abrahante J.E."/>
            <person name="Garbe J."/>
            <person name="Badalamenti J.P."/>
            <person name="Herman A."/>
            <person name="Mangelson H."/>
            <person name="Liachko I."/>
            <person name="Sullivan S."/>
            <person name="Sone E.D."/>
            <person name="Koren S."/>
            <person name="Silverstein K.A.T."/>
            <person name="Beckman K.B."/>
            <person name="Gohl D.M."/>
        </authorList>
    </citation>
    <scope>NUCLEOTIDE SEQUENCE</scope>
    <source>
        <strain evidence="1">Duluth1</strain>
        <tissue evidence="1">Whole animal</tissue>
    </source>
</reference>
<evidence type="ECO:0000313" key="1">
    <source>
        <dbReference type="EMBL" id="KAH3728638.1"/>
    </source>
</evidence>
<proteinExistence type="predicted"/>
<sequence length="216" mass="23982">MRYRACYREQKLAGGKARAIGDRGKQAEKVAGDCGSHKRVWVALRTADTCKKATRHKEECTRLTTRHIQGTNRRLPYSLRMCEDRIDTCRRLPDSLQWCKTVSQTGGSSVGDSQTVCDGAKTVWDPAVYSKSVCDGANTVSAPAGDFQTVFDVTRRSLRPEGHLQETPRQSVTVPDSLSLRRRLFGNLLQVPRRPERLSCTVRDSSAGAQMVLAPS</sequence>
<dbReference type="Proteomes" id="UP000828390">
    <property type="component" value="Unassembled WGS sequence"/>
</dbReference>
<dbReference type="EMBL" id="JAIWYP010000012">
    <property type="protein sequence ID" value="KAH3728638.1"/>
    <property type="molecule type" value="Genomic_DNA"/>
</dbReference>
<keyword evidence="2" id="KW-1185">Reference proteome</keyword>
<evidence type="ECO:0000313" key="2">
    <source>
        <dbReference type="Proteomes" id="UP000828390"/>
    </source>
</evidence>
<comment type="caution">
    <text evidence="1">The sequence shown here is derived from an EMBL/GenBank/DDBJ whole genome shotgun (WGS) entry which is preliminary data.</text>
</comment>
<dbReference type="AlphaFoldDB" id="A0A9D4HT80"/>